<feature type="region of interest" description="Disordered" evidence="6">
    <location>
        <begin position="283"/>
        <end position="367"/>
    </location>
</feature>
<evidence type="ECO:0000256" key="4">
    <source>
        <dbReference type="ARBA" id="ARBA00023136"/>
    </source>
</evidence>
<reference evidence="9 10" key="1">
    <citation type="submission" date="2018-12" db="EMBL/GenBank/DDBJ databases">
        <title>Genome sequence and assembly of Colletotrichum trifolii.</title>
        <authorList>
            <person name="Gan P."/>
            <person name="Shirasu K."/>
        </authorList>
    </citation>
    <scope>NUCLEOTIDE SEQUENCE [LARGE SCALE GENOMIC DNA]</scope>
    <source>
        <strain evidence="9 10">543-2</strain>
    </source>
</reference>
<dbReference type="Proteomes" id="UP000295703">
    <property type="component" value="Unassembled WGS sequence"/>
</dbReference>
<dbReference type="InterPro" id="IPR052337">
    <property type="entry name" value="SAT4-like"/>
</dbReference>
<keyword evidence="2 7" id="KW-0812">Transmembrane</keyword>
<dbReference type="STRING" id="5466.A0A4R8RL89"/>
<sequence length="396" mass="44158">MPPEGSDEWKAQDKGPEVLLVCWILTVIATIFVFARIYVRYKVSRKFLSDDWFCLLSLICVWLSSAFISVAIHFYSYGKHMDVLSREQQKGAVFWSLVAITPGILSYTTPKLAVAILLVRLMNPTRYHQWFLWSLAVLCTISQLVAPPLHFLRCVPVEKNWNMSIDGKCFKYEAVAYYSVYAGAISAVTDVYLAVYPAVVLFGLQMSLKKKIGLSLALGVGAVGGVFAILKTATLPNLDKPDATYHTADLRIRTTIEGSTLIIASTIPVLQPLLELAMRRNPFSSAEDSKQTPKYYEDCSSSRRDSRGGSHIELGQRRPRPKPRDDLGLTIMEGDSQEEILPGTKRSSPVGSSRGAEGAQDQSRHGDIIRTDVVCVSYEKKSPLEENLASNRWNIE</sequence>
<name>A0A4R8RL89_COLTR</name>
<feature type="transmembrane region" description="Helical" evidence="7">
    <location>
        <begin position="92"/>
        <end position="118"/>
    </location>
</feature>
<evidence type="ECO:0000259" key="8">
    <source>
        <dbReference type="Pfam" id="PF20684"/>
    </source>
</evidence>
<evidence type="ECO:0000256" key="7">
    <source>
        <dbReference type="SAM" id="Phobius"/>
    </source>
</evidence>
<feature type="transmembrane region" description="Helical" evidence="7">
    <location>
        <begin position="180"/>
        <end position="204"/>
    </location>
</feature>
<accession>A0A4R8RL89</accession>
<evidence type="ECO:0000256" key="6">
    <source>
        <dbReference type="SAM" id="MobiDB-lite"/>
    </source>
</evidence>
<evidence type="ECO:0000256" key="1">
    <source>
        <dbReference type="ARBA" id="ARBA00004141"/>
    </source>
</evidence>
<evidence type="ECO:0000313" key="9">
    <source>
        <dbReference type="EMBL" id="TDZ61790.1"/>
    </source>
</evidence>
<dbReference type="PANTHER" id="PTHR33048">
    <property type="entry name" value="PTH11-LIKE INTEGRAL MEMBRANE PROTEIN (AFU_ORTHOLOGUE AFUA_5G11245)"/>
    <property type="match status" value="1"/>
</dbReference>
<feature type="compositionally biased region" description="Basic and acidic residues" evidence="6">
    <location>
        <begin position="287"/>
        <end position="327"/>
    </location>
</feature>
<comment type="subcellular location">
    <subcellularLocation>
        <location evidence="1">Membrane</location>
        <topology evidence="1">Multi-pass membrane protein</topology>
    </subcellularLocation>
</comment>
<evidence type="ECO:0000256" key="3">
    <source>
        <dbReference type="ARBA" id="ARBA00022989"/>
    </source>
</evidence>
<dbReference type="AlphaFoldDB" id="A0A4R8RL89"/>
<dbReference type="GO" id="GO:0016020">
    <property type="term" value="C:membrane"/>
    <property type="evidence" value="ECO:0007669"/>
    <property type="project" value="UniProtKB-SubCell"/>
</dbReference>
<comment type="similarity">
    <text evidence="5">Belongs to the SAT4 family.</text>
</comment>
<feature type="domain" description="Rhodopsin" evidence="8">
    <location>
        <begin position="35"/>
        <end position="275"/>
    </location>
</feature>
<keyword evidence="3 7" id="KW-1133">Transmembrane helix</keyword>
<dbReference type="EMBL" id="RYZW01000028">
    <property type="protein sequence ID" value="TDZ61790.1"/>
    <property type="molecule type" value="Genomic_DNA"/>
</dbReference>
<feature type="transmembrane region" description="Helical" evidence="7">
    <location>
        <begin position="51"/>
        <end position="72"/>
    </location>
</feature>
<gene>
    <name evidence="9" type="ORF">CTRI78_v004110</name>
</gene>
<keyword evidence="4 7" id="KW-0472">Membrane</keyword>
<evidence type="ECO:0000256" key="5">
    <source>
        <dbReference type="ARBA" id="ARBA00038359"/>
    </source>
</evidence>
<evidence type="ECO:0000256" key="2">
    <source>
        <dbReference type="ARBA" id="ARBA00022692"/>
    </source>
</evidence>
<comment type="caution">
    <text evidence="9">The sequence shown here is derived from an EMBL/GenBank/DDBJ whole genome shotgun (WGS) entry which is preliminary data.</text>
</comment>
<protein>
    <recommendedName>
        <fullName evidence="8">Rhodopsin domain-containing protein</fullName>
    </recommendedName>
</protein>
<evidence type="ECO:0000313" key="10">
    <source>
        <dbReference type="Proteomes" id="UP000295703"/>
    </source>
</evidence>
<dbReference type="InterPro" id="IPR049326">
    <property type="entry name" value="Rhodopsin_dom_fungi"/>
</dbReference>
<proteinExistence type="inferred from homology"/>
<feature type="transmembrane region" description="Helical" evidence="7">
    <location>
        <begin position="130"/>
        <end position="152"/>
    </location>
</feature>
<organism evidence="9 10">
    <name type="scientific">Colletotrichum trifolii</name>
    <dbReference type="NCBI Taxonomy" id="5466"/>
    <lineage>
        <taxon>Eukaryota</taxon>
        <taxon>Fungi</taxon>
        <taxon>Dikarya</taxon>
        <taxon>Ascomycota</taxon>
        <taxon>Pezizomycotina</taxon>
        <taxon>Sordariomycetes</taxon>
        <taxon>Hypocreomycetidae</taxon>
        <taxon>Glomerellales</taxon>
        <taxon>Glomerellaceae</taxon>
        <taxon>Colletotrichum</taxon>
        <taxon>Colletotrichum orbiculare species complex</taxon>
    </lineage>
</organism>
<feature type="transmembrane region" description="Helical" evidence="7">
    <location>
        <begin position="211"/>
        <end position="230"/>
    </location>
</feature>
<dbReference type="Pfam" id="PF20684">
    <property type="entry name" value="Fung_rhodopsin"/>
    <property type="match status" value="1"/>
</dbReference>
<dbReference type="PANTHER" id="PTHR33048:SF155">
    <property type="entry name" value="INTEGRAL MEMBRANE PROTEIN"/>
    <property type="match status" value="1"/>
</dbReference>
<feature type="transmembrane region" description="Helical" evidence="7">
    <location>
        <begin position="18"/>
        <end position="39"/>
    </location>
</feature>
<keyword evidence="10" id="KW-1185">Reference proteome</keyword>